<reference evidence="2" key="1">
    <citation type="journal article" date="2023" name="DNA Res.">
        <title>Chromosome-level genome assembly of Phrynocephalus forsythii using third-generation DNA sequencing and Hi-C analysis.</title>
        <authorList>
            <person name="Qi Y."/>
            <person name="Zhao W."/>
            <person name="Zhao Y."/>
            <person name="Niu C."/>
            <person name="Cao S."/>
            <person name="Zhang Y."/>
        </authorList>
    </citation>
    <scope>NUCLEOTIDE SEQUENCE</scope>
    <source>
        <tissue evidence="2">Muscle</tissue>
    </source>
</reference>
<evidence type="ECO:0000256" key="1">
    <source>
        <dbReference type="SAM" id="MobiDB-lite"/>
    </source>
</evidence>
<gene>
    <name evidence="2" type="ORF">JRQ81_017394</name>
</gene>
<organism evidence="2 3">
    <name type="scientific">Phrynocephalus forsythii</name>
    <dbReference type="NCBI Taxonomy" id="171643"/>
    <lineage>
        <taxon>Eukaryota</taxon>
        <taxon>Metazoa</taxon>
        <taxon>Chordata</taxon>
        <taxon>Craniata</taxon>
        <taxon>Vertebrata</taxon>
        <taxon>Euteleostomi</taxon>
        <taxon>Lepidosauria</taxon>
        <taxon>Squamata</taxon>
        <taxon>Bifurcata</taxon>
        <taxon>Unidentata</taxon>
        <taxon>Episquamata</taxon>
        <taxon>Toxicofera</taxon>
        <taxon>Iguania</taxon>
        <taxon>Acrodonta</taxon>
        <taxon>Agamidae</taxon>
        <taxon>Agaminae</taxon>
        <taxon>Phrynocephalus</taxon>
    </lineage>
</organism>
<dbReference type="PANTHER" id="PTHR47228">
    <property type="entry name" value="SPERMATOGENESIS-ASSOCIATED PROTEIN 16"/>
    <property type="match status" value="1"/>
</dbReference>
<dbReference type="GO" id="GO:0005794">
    <property type="term" value="C:Golgi apparatus"/>
    <property type="evidence" value="ECO:0007669"/>
    <property type="project" value="InterPro"/>
</dbReference>
<keyword evidence="3" id="KW-1185">Reference proteome</keyword>
<dbReference type="Pfam" id="PF15015">
    <property type="entry name" value="NYD-SP12_N"/>
    <property type="match status" value="1"/>
</dbReference>
<accession>A0A9Q1AZL4</accession>
<dbReference type="InterPro" id="IPR029161">
    <property type="entry name" value="SPATA16"/>
</dbReference>
<name>A0A9Q1AZL4_9SAUR</name>
<evidence type="ECO:0000313" key="3">
    <source>
        <dbReference type="Proteomes" id="UP001142489"/>
    </source>
</evidence>
<dbReference type="EMBL" id="JAPFRF010000008">
    <property type="protein sequence ID" value="KAJ7324374.1"/>
    <property type="molecule type" value="Genomic_DNA"/>
</dbReference>
<feature type="compositionally biased region" description="Basic and acidic residues" evidence="1">
    <location>
        <begin position="50"/>
        <end position="96"/>
    </location>
</feature>
<dbReference type="Proteomes" id="UP001142489">
    <property type="component" value="Unassembled WGS sequence"/>
</dbReference>
<protein>
    <submittedName>
        <fullName evidence="2">Uncharacterized protein</fullName>
    </submittedName>
</protein>
<proteinExistence type="predicted"/>
<dbReference type="GO" id="GO:0007283">
    <property type="term" value="P:spermatogenesis"/>
    <property type="evidence" value="ECO:0007669"/>
    <property type="project" value="InterPro"/>
</dbReference>
<feature type="region of interest" description="Disordered" evidence="1">
    <location>
        <begin position="35"/>
        <end position="97"/>
    </location>
</feature>
<sequence>MEAAIPKSFETVTNEICQKENLAEEPRGKIYRQGDTLEALQEVKSPSGGEIRESVMEKPKAEKNSSKEKQSNDLDRLSLKRKSESDEKPPVRKERACWSQTPNPLRCFCLTSP</sequence>
<evidence type="ECO:0000313" key="2">
    <source>
        <dbReference type="EMBL" id="KAJ7324374.1"/>
    </source>
</evidence>
<dbReference type="AlphaFoldDB" id="A0A9Q1AZL4"/>
<comment type="caution">
    <text evidence="2">The sequence shown here is derived from an EMBL/GenBank/DDBJ whole genome shotgun (WGS) entry which is preliminary data.</text>
</comment>
<dbReference type="PANTHER" id="PTHR47228:SF1">
    <property type="entry name" value="SPERMATOGENESIS-ASSOCIATED PROTEIN 16"/>
    <property type="match status" value="1"/>
</dbReference>